<keyword evidence="2" id="KW-0472">Membrane</keyword>
<evidence type="ECO:0000256" key="1">
    <source>
        <dbReference type="SAM" id="MobiDB-lite"/>
    </source>
</evidence>
<name>A0A167NAD5_CALVF</name>
<dbReference type="AlphaFoldDB" id="A0A167NAD5"/>
<evidence type="ECO:0000256" key="2">
    <source>
        <dbReference type="SAM" id="Phobius"/>
    </source>
</evidence>
<organism evidence="3 4">
    <name type="scientific">Calocera viscosa (strain TUFC12733)</name>
    <dbReference type="NCBI Taxonomy" id="1330018"/>
    <lineage>
        <taxon>Eukaryota</taxon>
        <taxon>Fungi</taxon>
        <taxon>Dikarya</taxon>
        <taxon>Basidiomycota</taxon>
        <taxon>Agaricomycotina</taxon>
        <taxon>Dacrymycetes</taxon>
        <taxon>Dacrymycetales</taxon>
        <taxon>Dacrymycetaceae</taxon>
        <taxon>Calocera</taxon>
    </lineage>
</organism>
<keyword evidence="4" id="KW-1185">Reference proteome</keyword>
<reference evidence="3 4" key="1">
    <citation type="journal article" date="2016" name="Mol. Biol. Evol.">
        <title>Comparative Genomics of Early-Diverging Mushroom-Forming Fungi Provides Insights into the Origins of Lignocellulose Decay Capabilities.</title>
        <authorList>
            <person name="Nagy L.G."/>
            <person name="Riley R."/>
            <person name="Tritt A."/>
            <person name="Adam C."/>
            <person name="Daum C."/>
            <person name="Floudas D."/>
            <person name="Sun H."/>
            <person name="Yadav J.S."/>
            <person name="Pangilinan J."/>
            <person name="Larsson K.H."/>
            <person name="Matsuura K."/>
            <person name="Barry K."/>
            <person name="Labutti K."/>
            <person name="Kuo R."/>
            <person name="Ohm R.A."/>
            <person name="Bhattacharya S.S."/>
            <person name="Shirouzu T."/>
            <person name="Yoshinaga Y."/>
            <person name="Martin F.M."/>
            <person name="Grigoriev I.V."/>
            <person name="Hibbett D.S."/>
        </authorList>
    </citation>
    <scope>NUCLEOTIDE SEQUENCE [LARGE SCALE GENOMIC DNA]</scope>
    <source>
        <strain evidence="3 4">TUFC12733</strain>
    </source>
</reference>
<feature type="region of interest" description="Disordered" evidence="1">
    <location>
        <begin position="106"/>
        <end position="188"/>
    </location>
</feature>
<feature type="transmembrane region" description="Helical" evidence="2">
    <location>
        <begin position="216"/>
        <end position="235"/>
    </location>
</feature>
<evidence type="ECO:0000313" key="3">
    <source>
        <dbReference type="EMBL" id="KZO97510.1"/>
    </source>
</evidence>
<dbReference type="Proteomes" id="UP000076738">
    <property type="component" value="Unassembled WGS sequence"/>
</dbReference>
<protein>
    <submittedName>
        <fullName evidence="3">Uncharacterized protein</fullName>
    </submittedName>
</protein>
<sequence>MIVWAGPGKFGGGSGGSPPDCSDVVFWIFRHTPSAADRSLRAFALFAFAAGSLVSVVLAVRALQWNWWARREALARLRQEQADAMARRQASSGPLAPVQDAVVQDPAHVGNGSASGQVPSGEPTGNGQAVGDRNEHGNGNGGGQLQLTGVIHSYPPRPVGQPSPNGLTQPSRPPLPPEQGADGGQGRPAFINRPLSLPWAFPPIVLPDPWNKRVPTLLWIAISSIVIASWVYIIVTTEMTITANQERSQTSVFSLGQIMSLVLLLDQVVFQGMTQIYEKLLRDNFAHAQAAGYFALEAERQGGRIPMVPPPPAAN</sequence>
<feature type="transmembrane region" description="Helical" evidence="2">
    <location>
        <begin position="42"/>
        <end position="63"/>
    </location>
</feature>
<feature type="compositionally biased region" description="Polar residues" evidence="1">
    <location>
        <begin position="112"/>
        <end position="127"/>
    </location>
</feature>
<accession>A0A167NAD5</accession>
<evidence type="ECO:0000313" key="4">
    <source>
        <dbReference type="Proteomes" id="UP000076738"/>
    </source>
</evidence>
<dbReference type="EMBL" id="KV417279">
    <property type="protein sequence ID" value="KZO97510.1"/>
    <property type="molecule type" value="Genomic_DNA"/>
</dbReference>
<keyword evidence="2" id="KW-0812">Transmembrane</keyword>
<proteinExistence type="predicted"/>
<gene>
    <name evidence="3" type="ORF">CALVIDRAFT_70594</name>
</gene>
<keyword evidence="2" id="KW-1133">Transmembrane helix</keyword>